<dbReference type="InterPro" id="IPR023393">
    <property type="entry name" value="START-like_dom_sf"/>
</dbReference>
<organism evidence="1 2">
    <name type="scientific">Flavobacterium fluvii</name>
    <dbReference type="NCBI Taxonomy" id="468056"/>
    <lineage>
        <taxon>Bacteria</taxon>
        <taxon>Pseudomonadati</taxon>
        <taxon>Bacteroidota</taxon>
        <taxon>Flavobacteriia</taxon>
        <taxon>Flavobacteriales</taxon>
        <taxon>Flavobacteriaceae</taxon>
        <taxon>Flavobacterium</taxon>
    </lineage>
</organism>
<dbReference type="Gene3D" id="3.30.530.20">
    <property type="match status" value="1"/>
</dbReference>
<evidence type="ECO:0000313" key="1">
    <source>
        <dbReference type="EMBL" id="SHG33517.1"/>
    </source>
</evidence>
<dbReference type="AlphaFoldDB" id="A0A1M5IYV8"/>
<dbReference type="RefSeq" id="WP_073370019.1">
    <property type="nucleotide sequence ID" value="NZ_FQWB01000003.1"/>
</dbReference>
<name>A0A1M5IYV8_9FLAO</name>
<accession>A0A1M5IYV8</accession>
<keyword evidence="2" id="KW-1185">Reference proteome</keyword>
<proteinExistence type="predicted"/>
<dbReference type="EMBL" id="FQWB01000003">
    <property type="protein sequence ID" value="SHG33517.1"/>
    <property type="molecule type" value="Genomic_DNA"/>
</dbReference>
<dbReference type="SUPFAM" id="SSF55961">
    <property type="entry name" value="Bet v1-like"/>
    <property type="match status" value="1"/>
</dbReference>
<dbReference type="STRING" id="468056.SAMN05443549_103298"/>
<dbReference type="Proteomes" id="UP000184516">
    <property type="component" value="Unassembled WGS sequence"/>
</dbReference>
<gene>
    <name evidence="1" type="ORF">SAMN05443549_103298</name>
</gene>
<evidence type="ECO:0000313" key="2">
    <source>
        <dbReference type="Proteomes" id="UP000184516"/>
    </source>
</evidence>
<sequence>MKVYKKETVQHINASIEECWAFFSSPRNLQKITPETMGFNITDFDGKNMYAGQIIQYKVSPLAGLKLRWTTEITIVKDKQYFIDEQRFGPYALWHHKHFFEPTENGVKMTDVVHYALPLGFIGRIMNALVVKNKLKDIFEYRVMAVNQIFNSK</sequence>
<reference evidence="2" key="1">
    <citation type="submission" date="2016-11" db="EMBL/GenBank/DDBJ databases">
        <authorList>
            <person name="Varghese N."/>
            <person name="Submissions S."/>
        </authorList>
    </citation>
    <scope>NUCLEOTIDE SEQUENCE [LARGE SCALE GENOMIC DNA]</scope>
    <source>
        <strain evidence="2">DSM 19978</strain>
    </source>
</reference>
<protein>
    <submittedName>
        <fullName evidence="1">Ligand-binding SRPBCC domain-containing protein</fullName>
    </submittedName>
</protein>
<dbReference type="CDD" id="cd07820">
    <property type="entry name" value="SRPBCC_3"/>
    <property type="match status" value="1"/>
</dbReference>
<dbReference type="OrthoDB" id="9793552at2"/>